<accession>A0A931FBT5</accession>
<keyword evidence="1" id="KW-0378">Hydrolase</keyword>
<evidence type="ECO:0000256" key="2">
    <source>
        <dbReference type="SAM" id="SignalP"/>
    </source>
</evidence>
<feature type="chain" id="PRO_5039588783" evidence="2">
    <location>
        <begin position="27"/>
        <end position="215"/>
    </location>
</feature>
<gene>
    <name evidence="3" type="ORF">I2501_00280</name>
</gene>
<dbReference type="Gene3D" id="2.40.260.10">
    <property type="entry name" value="Sortase"/>
    <property type="match status" value="1"/>
</dbReference>
<protein>
    <submittedName>
        <fullName evidence="3">Class F sortase</fullName>
    </submittedName>
</protein>
<dbReference type="Pfam" id="PF04203">
    <property type="entry name" value="Sortase"/>
    <property type="match status" value="1"/>
</dbReference>
<dbReference type="RefSeq" id="WP_196191674.1">
    <property type="nucleotide sequence ID" value="NZ_JADPRT010000001.1"/>
</dbReference>
<organism evidence="3 4">
    <name type="scientific">Streptacidiphilus fuscans</name>
    <dbReference type="NCBI Taxonomy" id="2789292"/>
    <lineage>
        <taxon>Bacteria</taxon>
        <taxon>Bacillati</taxon>
        <taxon>Actinomycetota</taxon>
        <taxon>Actinomycetes</taxon>
        <taxon>Kitasatosporales</taxon>
        <taxon>Streptomycetaceae</taxon>
        <taxon>Streptacidiphilus</taxon>
    </lineage>
</organism>
<keyword evidence="2" id="KW-0732">Signal</keyword>
<dbReference type="EMBL" id="JADPRT010000001">
    <property type="protein sequence ID" value="MBF9066470.1"/>
    <property type="molecule type" value="Genomic_DNA"/>
</dbReference>
<reference evidence="3" key="1">
    <citation type="submission" date="2020-11" db="EMBL/GenBank/DDBJ databases">
        <title>Isolation and identification of active actinomycetes.</title>
        <authorList>
            <person name="Yu B."/>
        </authorList>
    </citation>
    <scope>NUCLEOTIDE SEQUENCE</scope>
    <source>
        <strain evidence="3">NEAU-YB345</strain>
    </source>
</reference>
<evidence type="ECO:0000313" key="4">
    <source>
        <dbReference type="Proteomes" id="UP000657385"/>
    </source>
</evidence>
<dbReference type="InterPro" id="IPR042001">
    <property type="entry name" value="Sortase_F"/>
</dbReference>
<keyword evidence="4" id="KW-1185">Reference proteome</keyword>
<dbReference type="NCBIfam" id="NF033748">
    <property type="entry name" value="class_F_sortase"/>
    <property type="match status" value="1"/>
</dbReference>
<proteinExistence type="predicted"/>
<feature type="signal peptide" evidence="2">
    <location>
        <begin position="1"/>
        <end position="26"/>
    </location>
</feature>
<dbReference type="Proteomes" id="UP000657385">
    <property type="component" value="Unassembled WGS sequence"/>
</dbReference>
<dbReference type="GO" id="GO:0016787">
    <property type="term" value="F:hydrolase activity"/>
    <property type="evidence" value="ECO:0007669"/>
    <property type="project" value="UniProtKB-KW"/>
</dbReference>
<dbReference type="SUPFAM" id="SSF63817">
    <property type="entry name" value="Sortase"/>
    <property type="match status" value="1"/>
</dbReference>
<dbReference type="CDD" id="cd05829">
    <property type="entry name" value="Sortase_F"/>
    <property type="match status" value="1"/>
</dbReference>
<evidence type="ECO:0000256" key="1">
    <source>
        <dbReference type="ARBA" id="ARBA00022801"/>
    </source>
</evidence>
<dbReference type="InterPro" id="IPR005754">
    <property type="entry name" value="Sortase"/>
</dbReference>
<dbReference type="InterPro" id="IPR023365">
    <property type="entry name" value="Sortase_dom-sf"/>
</dbReference>
<dbReference type="PROSITE" id="PS51257">
    <property type="entry name" value="PROKAR_LIPOPROTEIN"/>
    <property type="match status" value="1"/>
</dbReference>
<dbReference type="AlphaFoldDB" id="A0A931FBT5"/>
<name>A0A931FBT5_9ACTN</name>
<sequence length="215" mass="21999">MSTRYAKAWLAVLSLAAVSLASGCGADPSSAVGASTVASSPAAAPLQTPAGAPADGTSAHVLARSTPVRLEIPAIGVDTPVMRLGLDSDGTVQVPPIEANAPAGWYQGSPTPGQLGPSVILAHVTVGQFGNGVFLHLARLRSGDRVTVRLQDGASAAFTVYKVQTVRKAEFPTSEVYGNVDRPELRLITCGGPRDSSGHGYLDNVLVFASLDPGQ</sequence>
<evidence type="ECO:0000313" key="3">
    <source>
        <dbReference type="EMBL" id="MBF9066470.1"/>
    </source>
</evidence>
<comment type="caution">
    <text evidence="3">The sequence shown here is derived from an EMBL/GenBank/DDBJ whole genome shotgun (WGS) entry which is preliminary data.</text>
</comment>